<keyword evidence="6" id="KW-0997">Cell inner membrane</keyword>
<dbReference type="AlphaFoldDB" id="A0A857JN58"/>
<dbReference type="KEGG" id="pmes:FX988_02698"/>
<sequence length="765" mass="84517">MKLHLTTFFSPLCLRIATCLFGICCFNAFAQNTHEFRLSEFYGGNAILRLQGGSANGDMSIPLSPLVKVTSAKLHLEAISSIALKEKRSVLNVRFNNATIGQIAFDSSRPEFTADIEIPSSLWRSEYNALTLVASHFAEACQAPGAPDLWSEVNLYESSITINTERVVDNLSLQALSSFFHPGVGSQRSVKLFTIKNDAFEKDIERQSLPVIAQGLALRKQYQTLEFEHISQLPQQADLALSERLETDTAMARYKYSSWYLGKKNNQDLHVLVGTQAALRAFLPDTIINDIKGPFLKIQKTPSIRIGDRTIVAAQNRLIVSGLTAKEVVQASTVLAYMDDSLNPDDQINILSEQNLTSSLQTNVTLQPGEAYSFRRMGNGDSTFFGAGTFSKKVEVRLPADYYVAESANVKLALNFGYGAGFGAGSILNILVNDEIIHGLALEEINGRSYREYLLSIPARYFNGGINHIEFSVNQATVPQIGECASASGEYLRFYLSGDSTISIPESVFIAKQPDLKLLAQTGYPFARFTESEDTNIYISQRDMLSSALTIAGKMAQSAGNLVPSIEVVNGVPEVLSSNAMVLAQPDDLSENLFSNVSASITNVKKWPYRLQNELFNRVSGDTYNAYLRKQGALEFTLEESSLGELAVLVGSKNPTSKESGTLFFIVAESSSVLSKRVSELVQGPLWGQLSGDFFAWDNSESPQIIMQVSRTYEVGQADTISEIKAWLSNNPWYWLIVVFLLVLLASFITYALIKNRNEKLKEQW</sequence>
<dbReference type="Proteomes" id="UP000464524">
    <property type="component" value="Chromosome"/>
</dbReference>
<dbReference type="GO" id="GO:0030244">
    <property type="term" value="P:cellulose biosynthetic process"/>
    <property type="evidence" value="ECO:0007669"/>
    <property type="project" value="UniProtKB-KW"/>
</dbReference>
<keyword evidence="5 6" id="KW-0472">Membrane</keyword>
<feature type="transmembrane region" description="Helical" evidence="6">
    <location>
        <begin position="733"/>
        <end position="754"/>
    </location>
</feature>
<comment type="pathway">
    <text evidence="6">Glycan metabolism; bacterial cellulose biosynthesis.</text>
</comment>
<gene>
    <name evidence="7" type="ORF">FX988_02698</name>
</gene>
<dbReference type="PANTHER" id="PTHR39083:SF1">
    <property type="entry name" value="CYCLIC DI-GMP-BINDING PROTEIN"/>
    <property type="match status" value="1"/>
</dbReference>
<keyword evidence="4 6" id="KW-1133">Transmembrane helix</keyword>
<keyword evidence="3 6" id="KW-0812">Transmembrane</keyword>
<evidence type="ECO:0000313" key="8">
    <source>
        <dbReference type="Proteomes" id="UP000464524"/>
    </source>
</evidence>
<evidence type="ECO:0000256" key="3">
    <source>
        <dbReference type="ARBA" id="ARBA00022692"/>
    </source>
</evidence>
<reference evidence="7 8" key="1">
    <citation type="submission" date="2019-12" db="EMBL/GenBank/DDBJ databases">
        <title>Genome sequencing and assembly of endphytes of Porphyra tenera.</title>
        <authorList>
            <person name="Park J.M."/>
            <person name="Shin R."/>
            <person name="Jo S.H."/>
        </authorList>
    </citation>
    <scope>NUCLEOTIDE SEQUENCE [LARGE SCALE GENOMIC DNA]</scope>
    <source>
        <strain evidence="7 8">GPM4</strain>
    </source>
</reference>
<organism evidence="7 8">
    <name type="scientific">Paraglaciecola mesophila</name>
    <dbReference type="NCBI Taxonomy" id="197222"/>
    <lineage>
        <taxon>Bacteria</taxon>
        <taxon>Pseudomonadati</taxon>
        <taxon>Pseudomonadota</taxon>
        <taxon>Gammaproteobacteria</taxon>
        <taxon>Alteromonadales</taxon>
        <taxon>Alteromonadaceae</taxon>
        <taxon>Paraglaciecola</taxon>
    </lineage>
</organism>
<evidence type="ECO:0000256" key="1">
    <source>
        <dbReference type="ARBA" id="ARBA00004162"/>
    </source>
</evidence>
<dbReference type="GO" id="GO:0006011">
    <property type="term" value="P:UDP-alpha-D-glucose metabolic process"/>
    <property type="evidence" value="ECO:0007669"/>
    <property type="project" value="InterPro"/>
</dbReference>
<dbReference type="Gene3D" id="2.60.120.260">
    <property type="entry name" value="Galactose-binding domain-like"/>
    <property type="match status" value="2"/>
</dbReference>
<dbReference type="EMBL" id="CP047656">
    <property type="protein sequence ID" value="QHJ12441.1"/>
    <property type="molecule type" value="Genomic_DNA"/>
</dbReference>
<feature type="signal peptide" evidence="6">
    <location>
        <begin position="1"/>
        <end position="30"/>
    </location>
</feature>
<dbReference type="UniPathway" id="UPA00694"/>
<comment type="subunit">
    <text evidence="6">Tightly associated with the cellulose synthase catalytic subunit.</text>
</comment>
<comment type="function">
    <text evidence="6">Binds the cellulose synthase activator, bis-(3'-5') cyclic diguanylic acid (c-di-GMP).</text>
</comment>
<keyword evidence="2 6" id="KW-1003">Cell membrane</keyword>
<dbReference type="GO" id="GO:0005886">
    <property type="term" value="C:plasma membrane"/>
    <property type="evidence" value="ECO:0007669"/>
    <property type="project" value="UniProtKB-SubCell"/>
</dbReference>
<evidence type="ECO:0000313" key="7">
    <source>
        <dbReference type="EMBL" id="QHJ12441.1"/>
    </source>
</evidence>
<keyword evidence="6" id="KW-0973">c-di-GMP</keyword>
<keyword evidence="8" id="KW-1185">Reference proteome</keyword>
<evidence type="ECO:0000256" key="5">
    <source>
        <dbReference type="ARBA" id="ARBA00023136"/>
    </source>
</evidence>
<name>A0A857JN58_9ALTE</name>
<evidence type="ECO:0000256" key="6">
    <source>
        <dbReference type="RuleBase" id="RU365021"/>
    </source>
</evidence>
<evidence type="ECO:0000256" key="2">
    <source>
        <dbReference type="ARBA" id="ARBA00022475"/>
    </source>
</evidence>
<keyword evidence="6" id="KW-0732">Signal</keyword>
<dbReference type="PANTHER" id="PTHR39083">
    <property type="entry name" value="CYCLIC DI-GMP-BINDING PROTEIN"/>
    <property type="match status" value="1"/>
</dbReference>
<dbReference type="Pfam" id="PF03170">
    <property type="entry name" value="BcsB"/>
    <property type="match status" value="1"/>
</dbReference>
<proteinExistence type="inferred from homology"/>
<feature type="chain" id="PRO_5033091580" description="Cyclic di-GMP-binding protein" evidence="6">
    <location>
        <begin position="31"/>
        <end position="765"/>
    </location>
</feature>
<dbReference type="RefSeq" id="WP_160180517.1">
    <property type="nucleotide sequence ID" value="NZ_CP047656.1"/>
</dbReference>
<dbReference type="InterPro" id="IPR018513">
    <property type="entry name" value="Cell_synthase_bac"/>
</dbReference>
<protein>
    <recommendedName>
        <fullName evidence="6">Cyclic di-GMP-binding protein</fullName>
    </recommendedName>
    <alternativeName>
        <fullName evidence="6">Cellulose synthase regulatory subunit</fullName>
    </alternativeName>
</protein>
<dbReference type="OrthoDB" id="9806702at2"/>
<evidence type="ECO:0000256" key="4">
    <source>
        <dbReference type="ARBA" id="ARBA00022989"/>
    </source>
</evidence>
<comment type="subcellular location">
    <subcellularLocation>
        <location evidence="6">Cell inner membrane</location>
    </subcellularLocation>
    <subcellularLocation>
        <location evidence="1">Cell membrane</location>
        <topology evidence="1">Single-pass membrane protein</topology>
    </subcellularLocation>
</comment>
<accession>A0A857JN58</accession>
<comment type="similarity">
    <text evidence="6">Belongs to the AcsB/BcsB family.</text>
</comment>
<keyword evidence="6" id="KW-0135">Cellulose biosynthesis</keyword>